<gene>
    <name evidence="2" type="ORF">Mam01_24170</name>
</gene>
<comment type="caution">
    <text evidence="2">The sequence shown here is derived from an EMBL/GenBank/DDBJ whole genome shotgun (WGS) entry which is preliminary data.</text>
</comment>
<accession>A0ABQ4FBZ4</accession>
<keyword evidence="3" id="KW-1185">Reference proteome</keyword>
<evidence type="ECO:0000313" key="3">
    <source>
        <dbReference type="Proteomes" id="UP000651728"/>
    </source>
</evidence>
<name>A0ABQ4FBZ4_9ACTN</name>
<dbReference type="RefSeq" id="WP_204285432.1">
    <property type="nucleotide sequence ID" value="NZ_BAABEJ010000009.1"/>
</dbReference>
<protein>
    <submittedName>
        <fullName evidence="2">Uncharacterized protein</fullName>
    </submittedName>
</protein>
<reference evidence="2 3" key="1">
    <citation type="submission" date="2021-01" db="EMBL/GenBank/DDBJ databases">
        <title>Whole genome shotgun sequence of Microbispora amethystogenes NBRC 101907.</title>
        <authorList>
            <person name="Komaki H."/>
            <person name="Tamura T."/>
        </authorList>
    </citation>
    <scope>NUCLEOTIDE SEQUENCE [LARGE SCALE GENOMIC DNA]</scope>
    <source>
        <strain evidence="2 3">NBRC 101907</strain>
    </source>
</reference>
<sequence>MAEGANLGDSNQLLPSAFGPVESRVPGLSPAFRLSPEDTFRFLLAFAGDARDRRPFDRGMGDLARRLVGVNVPPMLKAGDPSRLDDVDACVPSTNGSSPTAWAVTRNRWET</sequence>
<proteinExistence type="predicted"/>
<dbReference type="EMBL" id="BOOB01000016">
    <property type="protein sequence ID" value="GIH32253.1"/>
    <property type="molecule type" value="Genomic_DNA"/>
</dbReference>
<feature type="region of interest" description="Disordered" evidence="1">
    <location>
        <begin position="91"/>
        <end position="111"/>
    </location>
</feature>
<dbReference type="Proteomes" id="UP000651728">
    <property type="component" value="Unassembled WGS sequence"/>
</dbReference>
<feature type="region of interest" description="Disordered" evidence="1">
    <location>
        <begin position="1"/>
        <end position="20"/>
    </location>
</feature>
<evidence type="ECO:0000313" key="2">
    <source>
        <dbReference type="EMBL" id="GIH32253.1"/>
    </source>
</evidence>
<evidence type="ECO:0000256" key="1">
    <source>
        <dbReference type="SAM" id="MobiDB-lite"/>
    </source>
</evidence>
<organism evidence="2 3">
    <name type="scientific">Microbispora amethystogenes</name>
    <dbReference type="NCBI Taxonomy" id="1427754"/>
    <lineage>
        <taxon>Bacteria</taxon>
        <taxon>Bacillati</taxon>
        <taxon>Actinomycetota</taxon>
        <taxon>Actinomycetes</taxon>
        <taxon>Streptosporangiales</taxon>
        <taxon>Streptosporangiaceae</taxon>
        <taxon>Microbispora</taxon>
    </lineage>
</organism>